<dbReference type="Gene3D" id="2.130.10.10">
    <property type="entry name" value="YVTN repeat-like/Quinoprotein amine dehydrogenase"/>
    <property type="match status" value="1"/>
</dbReference>
<organism evidence="4 5">
    <name type="scientific">Peribacillus cavernae</name>
    <dbReference type="NCBI Taxonomy" id="1674310"/>
    <lineage>
        <taxon>Bacteria</taxon>
        <taxon>Bacillati</taxon>
        <taxon>Bacillota</taxon>
        <taxon>Bacilli</taxon>
        <taxon>Bacillales</taxon>
        <taxon>Bacillaceae</taxon>
        <taxon>Peribacillus</taxon>
    </lineage>
</organism>
<sequence>MRKIKWGLLSLTAAFTLLTACSNKEEAFFESANGEKIDHIHGTGYIGEPAEPILATHNGLLKYEDGKWLKTTKNNNDYMGFQAVKNGFFSSGHPEEGSDLKNPLGLVKSTDEGKTIKKLAFYGETDFHYLGASYNTGTVYAINVEPNSKLDVGLFYSKSEGKKWTQSKLKGLNSNSIGGLAVHPSKDNIIAINTKEGIYYSDDYGDNFNFISTKEMVPSLTFTGDSILYSSIENNKVILHEKNIANKEDKKIPLPALESENFIQYIAINHEDPKEMVVITPMNDIYLTKNGGEKWSHIAKKGKTE</sequence>
<dbReference type="InterPro" id="IPR015943">
    <property type="entry name" value="WD40/YVTN_repeat-like_dom_sf"/>
</dbReference>
<dbReference type="EMBL" id="RYZZ01000003">
    <property type="protein sequence ID" value="RUQ32059.1"/>
    <property type="molecule type" value="Genomic_DNA"/>
</dbReference>
<comment type="caution">
    <text evidence="4">The sequence shown here is derived from an EMBL/GenBank/DDBJ whole genome shotgun (WGS) entry which is preliminary data.</text>
</comment>
<dbReference type="Pfam" id="PF15902">
    <property type="entry name" value="Sortilin-Vps10"/>
    <property type="match status" value="1"/>
</dbReference>
<evidence type="ECO:0000256" key="1">
    <source>
        <dbReference type="ARBA" id="ARBA00022737"/>
    </source>
</evidence>
<gene>
    <name evidence="4" type="ORF">ELQ35_02375</name>
</gene>
<keyword evidence="1" id="KW-0677">Repeat</keyword>
<dbReference type="PROSITE" id="PS51257">
    <property type="entry name" value="PROKAR_LIPOPROTEIN"/>
    <property type="match status" value="1"/>
</dbReference>
<feature type="chain" id="PRO_5039237843" evidence="2">
    <location>
        <begin position="21"/>
        <end position="305"/>
    </location>
</feature>
<feature type="signal peptide" evidence="2">
    <location>
        <begin position="1"/>
        <end position="20"/>
    </location>
</feature>
<dbReference type="OrthoDB" id="9764804at2"/>
<dbReference type="SUPFAM" id="SSF110296">
    <property type="entry name" value="Oligoxyloglucan reducing end-specific cellobiohydrolase"/>
    <property type="match status" value="1"/>
</dbReference>
<dbReference type="AlphaFoldDB" id="A0A3S0VHB5"/>
<protein>
    <submittedName>
        <fullName evidence="4">Sialidase</fullName>
    </submittedName>
</protein>
<dbReference type="NCBIfam" id="NF045728">
    <property type="entry name" value="glycosyl_F510_1955"/>
    <property type="match status" value="1"/>
</dbReference>
<proteinExistence type="predicted"/>
<dbReference type="InterPro" id="IPR031778">
    <property type="entry name" value="Sortilin_N"/>
</dbReference>
<evidence type="ECO:0000313" key="4">
    <source>
        <dbReference type="EMBL" id="RUQ32059.1"/>
    </source>
</evidence>
<evidence type="ECO:0000313" key="5">
    <source>
        <dbReference type="Proteomes" id="UP000267430"/>
    </source>
</evidence>
<keyword evidence="5" id="KW-1185">Reference proteome</keyword>
<accession>A0A3S0VHB5</accession>
<name>A0A3S0VHB5_9BACI</name>
<dbReference type="Proteomes" id="UP000267430">
    <property type="component" value="Unassembled WGS sequence"/>
</dbReference>
<reference evidence="4 5" key="1">
    <citation type="submission" date="2018-12" db="EMBL/GenBank/DDBJ databases">
        <title>Bacillus chawlae sp. nov., Bacillus glennii sp. nov., and Bacillus saganii sp. nov. Isolated from the Vehicle Assembly Building at Kennedy Space Center where the Viking Spacecraft were Assembled.</title>
        <authorList>
            <person name="Seuylemezian A."/>
            <person name="Vaishampayan P."/>
        </authorList>
    </citation>
    <scope>NUCLEOTIDE SEQUENCE [LARGE SCALE GENOMIC DNA]</scope>
    <source>
        <strain evidence="4 5">L5</strain>
    </source>
</reference>
<dbReference type="RefSeq" id="WP_126863259.1">
    <property type="nucleotide sequence ID" value="NZ_JAUSTX010000013.1"/>
</dbReference>
<evidence type="ECO:0000256" key="2">
    <source>
        <dbReference type="SAM" id="SignalP"/>
    </source>
</evidence>
<keyword evidence="2" id="KW-0732">Signal</keyword>
<feature type="domain" description="Sortilin N-terminal" evidence="3">
    <location>
        <begin position="107"/>
        <end position="262"/>
    </location>
</feature>
<dbReference type="InterPro" id="IPR054817">
    <property type="entry name" value="Glycosyl_F510_1955-like"/>
</dbReference>
<evidence type="ECO:0000259" key="3">
    <source>
        <dbReference type="Pfam" id="PF15902"/>
    </source>
</evidence>